<dbReference type="AlphaFoldDB" id="A0A8X6SG46"/>
<reference evidence="1" key="1">
    <citation type="submission" date="2020-08" db="EMBL/GenBank/DDBJ databases">
        <title>Multicomponent nature underlies the extraordinary mechanical properties of spider dragline silk.</title>
        <authorList>
            <person name="Kono N."/>
            <person name="Nakamura H."/>
            <person name="Mori M."/>
            <person name="Yoshida Y."/>
            <person name="Ohtoshi R."/>
            <person name="Malay A.D."/>
            <person name="Moran D.A.P."/>
            <person name="Tomita M."/>
            <person name="Numata K."/>
            <person name="Arakawa K."/>
        </authorList>
    </citation>
    <scope>NUCLEOTIDE SEQUENCE</scope>
</reference>
<keyword evidence="2" id="KW-1185">Reference proteome</keyword>
<accession>A0A8X6SG46</accession>
<evidence type="ECO:0000313" key="1">
    <source>
        <dbReference type="EMBL" id="GFY12656.1"/>
    </source>
</evidence>
<organism evidence="1 2">
    <name type="scientific">Trichonephila clavipes</name>
    <name type="common">Golden silk orbweaver</name>
    <name type="synonym">Nephila clavipes</name>
    <dbReference type="NCBI Taxonomy" id="2585209"/>
    <lineage>
        <taxon>Eukaryota</taxon>
        <taxon>Metazoa</taxon>
        <taxon>Ecdysozoa</taxon>
        <taxon>Arthropoda</taxon>
        <taxon>Chelicerata</taxon>
        <taxon>Arachnida</taxon>
        <taxon>Araneae</taxon>
        <taxon>Araneomorphae</taxon>
        <taxon>Entelegynae</taxon>
        <taxon>Araneoidea</taxon>
        <taxon>Nephilidae</taxon>
        <taxon>Trichonephila</taxon>
    </lineage>
</organism>
<proteinExistence type="predicted"/>
<evidence type="ECO:0000313" key="2">
    <source>
        <dbReference type="Proteomes" id="UP000887159"/>
    </source>
</evidence>
<comment type="caution">
    <text evidence="1">The sequence shown here is derived from an EMBL/GenBank/DDBJ whole genome shotgun (WGS) entry which is preliminary data.</text>
</comment>
<dbReference type="EMBL" id="BMAU01021315">
    <property type="protein sequence ID" value="GFY12656.1"/>
    <property type="molecule type" value="Genomic_DNA"/>
</dbReference>
<sequence>MTLATTLVGLCTRLPRWTSMSLTDGMVTTFHSHNGHSEVLTKYHVIPSLGYIKDKVFVLSLPADVMQLKQCMLDLTTYEGLWMNLIQINLTRLWIEKDYKIDVR</sequence>
<name>A0A8X6SG46_TRICX</name>
<dbReference type="Proteomes" id="UP000887159">
    <property type="component" value="Unassembled WGS sequence"/>
</dbReference>
<gene>
    <name evidence="1" type="ORF">TNCV_2448471</name>
</gene>
<protein>
    <submittedName>
        <fullName evidence="1">Uncharacterized protein</fullName>
    </submittedName>
</protein>